<keyword evidence="2" id="KW-1185">Reference proteome</keyword>
<name>F0SAE9_PSESL</name>
<dbReference type="eggNOG" id="ENOG50346U4">
    <property type="taxonomic scope" value="Bacteria"/>
</dbReference>
<evidence type="ECO:0008006" key="3">
    <source>
        <dbReference type="Google" id="ProtNLM"/>
    </source>
</evidence>
<gene>
    <name evidence="1" type="ordered locus">Pedsa_0954</name>
</gene>
<dbReference type="STRING" id="762903.Pedsa_0954"/>
<evidence type="ECO:0000313" key="2">
    <source>
        <dbReference type="Proteomes" id="UP000000310"/>
    </source>
</evidence>
<dbReference type="Pfam" id="PF05069">
    <property type="entry name" value="Phage_tail_S"/>
    <property type="match status" value="1"/>
</dbReference>
<protein>
    <recommendedName>
        <fullName evidence="3">Phage virion morphogenesis protein</fullName>
    </recommendedName>
</protein>
<dbReference type="InterPro" id="IPR006522">
    <property type="entry name" value="Phage_virion_morphogenesis"/>
</dbReference>
<dbReference type="HOGENOM" id="CLU_116147_0_0_10"/>
<dbReference type="Proteomes" id="UP000000310">
    <property type="component" value="Chromosome"/>
</dbReference>
<organism evidence="1 2">
    <name type="scientific">Pseudopedobacter saltans (strain ATCC 51119 / DSM 12145 / JCM 21818 / CCUG 39354 / LMG 10337 / NBRC 100064 / NCIMB 13643)</name>
    <name type="common">Pedobacter saltans</name>
    <dbReference type="NCBI Taxonomy" id="762903"/>
    <lineage>
        <taxon>Bacteria</taxon>
        <taxon>Pseudomonadati</taxon>
        <taxon>Bacteroidota</taxon>
        <taxon>Sphingobacteriia</taxon>
        <taxon>Sphingobacteriales</taxon>
        <taxon>Sphingobacteriaceae</taxon>
        <taxon>Pseudopedobacter</taxon>
    </lineage>
</organism>
<dbReference type="KEGG" id="psn:Pedsa_0954"/>
<reference evidence="1 2" key="1">
    <citation type="journal article" date="2011" name="Stand. Genomic Sci.">
        <title>Complete genome sequence of the gliding, heparinolytic Pedobacter saltans type strain (113).</title>
        <authorList>
            <person name="Liolios K."/>
            <person name="Sikorski J."/>
            <person name="Lu M."/>
            <person name="Nolan M."/>
            <person name="Lapidus A."/>
            <person name="Lucas S."/>
            <person name="Hammon N."/>
            <person name="Deshpande S."/>
            <person name="Cheng J.F."/>
            <person name="Tapia R."/>
            <person name="Han C."/>
            <person name="Goodwin L."/>
            <person name="Pitluck S."/>
            <person name="Huntemann M."/>
            <person name="Ivanova N."/>
            <person name="Pagani I."/>
            <person name="Mavromatis K."/>
            <person name="Ovchinikova G."/>
            <person name="Pati A."/>
            <person name="Chen A."/>
            <person name="Palaniappan K."/>
            <person name="Land M."/>
            <person name="Hauser L."/>
            <person name="Brambilla E.M."/>
            <person name="Kotsyurbenko O."/>
            <person name="Rohde M."/>
            <person name="Tindall B.J."/>
            <person name="Abt B."/>
            <person name="Goker M."/>
            <person name="Detter J.C."/>
            <person name="Woyke T."/>
            <person name="Bristow J."/>
            <person name="Eisen J.A."/>
            <person name="Markowitz V."/>
            <person name="Hugenholtz P."/>
            <person name="Klenk H.P."/>
            <person name="Kyrpides N.C."/>
        </authorList>
    </citation>
    <scope>NUCLEOTIDE SEQUENCE [LARGE SCALE GENOMIC DNA]</scope>
    <source>
        <strain evidence="2">ATCC 51119 / DSM 12145 / JCM 21818 / LMG 10337 / NBRC 100064 / NCIMB 13643</strain>
    </source>
</reference>
<dbReference type="EMBL" id="CP002545">
    <property type="protein sequence ID" value="ADY51526.1"/>
    <property type="molecule type" value="Genomic_DNA"/>
</dbReference>
<evidence type="ECO:0000313" key="1">
    <source>
        <dbReference type="EMBL" id="ADY51526.1"/>
    </source>
</evidence>
<proteinExistence type="predicted"/>
<sequence>MSNQFQIQLENFFARFNQHFDEAVPTIIAETANEYYRESFVKKSFDGKPWPALSKNYKPKRGTMMVRSANLINSIRPGVVSPSLVTSRAGSTKVPYARVHNEGEQISRTARSETFMRNRYKAGNKKGKFKRGATYNTKGYTFKAYSYNMPQRQFMGHAKELNQRIVKRIISYTIL</sequence>
<reference evidence="2" key="2">
    <citation type="submission" date="2011-02" db="EMBL/GenBank/DDBJ databases">
        <title>The complete genome of Pedobacter saltans DSM 12145.</title>
        <authorList>
            <consortium name="US DOE Joint Genome Institute (JGI-PGF)"/>
            <person name="Lucas S."/>
            <person name="Copeland A."/>
            <person name="Lapidus A."/>
            <person name="Bruce D."/>
            <person name="Goodwin L."/>
            <person name="Pitluck S."/>
            <person name="Kyrpides N."/>
            <person name="Mavromatis K."/>
            <person name="Pagani I."/>
            <person name="Ivanova N."/>
            <person name="Ovchinnikova G."/>
            <person name="Lu M."/>
            <person name="Detter J.C."/>
            <person name="Han C."/>
            <person name="Land M."/>
            <person name="Hauser L."/>
            <person name="Markowitz V."/>
            <person name="Cheng J.-F."/>
            <person name="Hugenholtz P."/>
            <person name="Woyke T."/>
            <person name="Wu D."/>
            <person name="Tindall B."/>
            <person name="Pomrenke H.G."/>
            <person name="Brambilla E."/>
            <person name="Klenk H.-P."/>
            <person name="Eisen J.A."/>
        </authorList>
    </citation>
    <scope>NUCLEOTIDE SEQUENCE [LARGE SCALE GENOMIC DNA]</scope>
    <source>
        <strain evidence="2">ATCC 51119 / DSM 12145 / JCM 21818 / LMG 10337 / NBRC 100064 / NCIMB 13643</strain>
    </source>
</reference>
<dbReference type="AlphaFoldDB" id="F0SAE9"/>
<dbReference type="OrthoDB" id="840287at2"/>
<accession>F0SAE9</accession>
<dbReference type="RefSeq" id="WP_013632026.1">
    <property type="nucleotide sequence ID" value="NC_015177.1"/>
</dbReference>